<evidence type="ECO:0000256" key="5">
    <source>
        <dbReference type="PROSITE-ProRule" id="PRU00169"/>
    </source>
</evidence>
<dbReference type="PANTHER" id="PTHR45138">
    <property type="entry name" value="REGULATORY COMPONENTS OF SENSORY TRANSDUCTION SYSTEM"/>
    <property type="match status" value="1"/>
</dbReference>
<evidence type="ECO:0000313" key="10">
    <source>
        <dbReference type="Proteomes" id="UP001181355"/>
    </source>
</evidence>
<dbReference type="SMART" id="SM00448">
    <property type="entry name" value="REC"/>
    <property type="match status" value="2"/>
</dbReference>
<dbReference type="Gene3D" id="1.20.120.160">
    <property type="entry name" value="HPT domain"/>
    <property type="match status" value="1"/>
</dbReference>
<dbReference type="Pfam" id="PF00990">
    <property type="entry name" value="GGDEF"/>
    <property type="match status" value="1"/>
</dbReference>
<dbReference type="SMART" id="SM00267">
    <property type="entry name" value="GGDEF"/>
    <property type="match status" value="1"/>
</dbReference>
<keyword evidence="10" id="KW-1185">Reference proteome</keyword>
<comment type="catalytic activity">
    <reaction evidence="3">
        <text>2 GTP = 3',3'-c-di-GMP + 2 diphosphate</text>
        <dbReference type="Rhea" id="RHEA:24898"/>
        <dbReference type="ChEBI" id="CHEBI:33019"/>
        <dbReference type="ChEBI" id="CHEBI:37565"/>
        <dbReference type="ChEBI" id="CHEBI:58805"/>
        <dbReference type="EC" id="2.7.7.65"/>
    </reaction>
</comment>
<evidence type="ECO:0000259" key="7">
    <source>
        <dbReference type="PROSITE" id="PS50887"/>
    </source>
</evidence>
<dbReference type="Gene3D" id="3.40.50.2300">
    <property type="match status" value="2"/>
</dbReference>
<dbReference type="InterPro" id="IPR029787">
    <property type="entry name" value="Nucleotide_cyclase"/>
</dbReference>
<dbReference type="InterPro" id="IPR001789">
    <property type="entry name" value="Sig_transdc_resp-reg_receiver"/>
</dbReference>
<feature type="modified residue" description="4-aspartylphosphate" evidence="5">
    <location>
        <position position="183"/>
    </location>
</feature>
<feature type="modified residue" description="Phosphohistidine" evidence="4">
    <location>
        <position position="55"/>
    </location>
</feature>
<dbReference type="PROSITE" id="PS50110">
    <property type="entry name" value="RESPONSE_REGULATORY"/>
    <property type="match status" value="2"/>
</dbReference>
<dbReference type="EMBL" id="CP133720">
    <property type="protein sequence ID" value="WMW81789.1"/>
    <property type="molecule type" value="Genomic_DNA"/>
</dbReference>
<keyword evidence="5" id="KW-0597">Phosphoprotein</keyword>
<keyword evidence="9" id="KW-0808">Transferase</keyword>
<feature type="modified residue" description="4-aspartylphosphate" evidence="5">
    <location>
        <position position="309"/>
    </location>
</feature>
<dbReference type="NCBIfam" id="TIGR00254">
    <property type="entry name" value="GGDEF"/>
    <property type="match status" value="1"/>
</dbReference>
<dbReference type="Pfam" id="PF00072">
    <property type="entry name" value="Response_reg"/>
    <property type="match status" value="1"/>
</dbReference>
<dbReference type="CDD" id="cd17574">
    <property type="entry name" value="REC_OmpR"/>
    <property type="match status" value="1"/>
</dbReference>
<evidence type="ECO:0000256" key="1">
    <source>
        <dbReference type="ARBA" id="ARBA00012528"/>
    </source>
</evidence>
<dbReference type="SUPFAM" id="SSF55073">
    <property type="entry name" value="Nucleotide cyclase"/>
    <property type="match status" value="1"/>
</dbReference>
<dbReference type="SMART" id="SM00073">
    <property type="entry name" value="HPT"/>
    <property type="match status" value="1"/>
</dbReference>
<dbReference type="InterPro" id="IPR050469">
    <property type="entry name" value="Diguanylate_Cyclase"/>
</dbReference>
<sequence length="547" mass="60813">MSSADEELEAAIRALGQVFISKLPGKLAEIEDAKDAFCSNSDNKEHEALLHRLLHTMAGSAGTFGFPEMGAKARVLESQLKAHIAGEVWDQARLDLFCRDIETYIQESRVAEPEAEPEALAPVKAPVVEAERKLIYLVDSDFEKTAEIVAQLEQFAFDVCHIECLEYLAEALDEKMPHFLVIDLDCQHGYHAGGDEIERLQAQGRKLPPTLFMSNLNSFESRLRAVRAGGEGFFLKPVDVLALTERMEEILALPEPRLYRILIIDDDVDLTNAYSTLLKSAGMIVEVLNDPELVLERMASFRPELLLMDIYMPNCDGVELSKVIRQDHSYLDVPIIFLSSEQDEQKQIAAVKVGADDFLCKPIAPELLISSLSSRAERFRSLRTLVMRDGLTGLFNHTAIKEDLIAKISSASRTVTCVAVAMIDLDNFKMVNDTYGHQMGDQVLRTLSHMLKQRLRKSDAVGRYGGEEFIVIFPNTTADVARMVLDKIRTAFSRVVHVSEHGEFKVGFSAGIADSRQTANPDELLTVADAALYKAKANGKNQVVLGE</sequence>
<name>A0ABY9RM69_9BURK</name>
<dbReference type="SUPFAM" id="SSF47226">
    <property type="entry name" value="Histidine-containing phosphotransfer domain, HPT domain"/>
    <property type="match status" value="1"/>
</dbReference>
<evidence type="ECO:0000256" key="2">
    <source>
        <dbReference type="ARBA" id="ARBA00023012"/>
    </source>
</evidence>
<dbReference type="PROSITE" id="PS50894">
    <property type="entry name" value="HPT"/>
    <property type="match status" value="1"/>
</dbReference>
<dbReference type="Proteomes" id="UP001181355">
    <property type="component" value="Chromosome"/>
</dbReference>
<keyword evidence="2" id="KW-0902">Two-component regulatory system</keyword>
<keyword evidence="9" id="KW-0548">Nucleotidyltransferase</keyword>
<evidence type="ECO:0000313" key="9">
    <source>
        <dbReference type="EMBL" id="WMW81789.1"/>
    </source>
</evidence>
<evidence type="ECO:0000256" key="4">
    <source>
        <dbReference type="PROSITE-ProRule" id="PRU00110"/>
    </source>
</evidence>
<dbReference type="PANTHER" id="PTHR45138:SF9">
    <property type="entry name" value="DIGUANYLATE CYCLASE DGCM-RELATED"/>
    <property type="match status" value="1"/>
</dbReference>
<feature type="domain" description="Response regulatory" evidence="6">
    <location>
        <begin position="134"/>
        <end position="251"/>
    </location>
</feature>
<dbReference type="InterPro" id="IPR008207">
    <property type="entry name" value="Sig_transdc_His_kin_Hpt_dom"/>
</dbReference>
<evidence type="ECO:0000259" key="8">
    <source>
        <dbReference type="PROSITE" id="PS50894"/>
    </source>
</evidence>
<feature type="domain" description="Response regulatory" evidence="6">
    <location>
        <begin position="260"/>
        <end position="376"/>
    </location>
</feature>
<organism evidence="9 10">
    <name type="scientific">Undibacterium cyanobacteriorum</name>
    <dbReference type="NCBI Taxonomy" id="3073561"/>
    <lineage>
        <taxon>Bacteria</taxon>
        <taxon>Pseudomonadati</taxon>
        <taxon>Pseudomonadota</taxon>
        <taxon>Betaproteobacteria</taxon>
        <taxon>Burkholderiales</taxon>
        <taxon>Oxalobacteraceae</taxon>
        <taxon>Undibacterium</taxon>
    </lineage>
</organism>
<dbReference type="SUPFAM" id="SSF52172">
    <property type="entry name" value="CheY-like"/>
    <property type="match status" value="2"/>
</dbReference>
<reference evidence="9" key="1">
    <citation type="submission" date="2023-09" db="EMBL/GenBank/DDBJ databases">
        <title>Undibacterium sp. 20NA77.5 isolated from freshwater.</title>
        <authorList>
            <person name="Le V."/>
            <person name="Ko S.-R."/>
            <person name="Ahn C.-Y."/>
            <person name="Oh H.-M."/>
        </authorList>
    </citation>
    <scope>NUCLEOTIDE SEQUENCE</scope>
    <source>
        <strain evidence="9">20NA77.5</strain>
    </source>
</reference>
<dbReference type="Pfam" id="PF01627">
    <property type="entry name" value="Hpt"/>
    <property type="match status" value="1"/>
</dbReference>
<dbReference type="InterPro" id="IPR011006">
    <property type="entry name" value="CheY-like_superfamily"/>
</dbReference>
<feature type="domain" description="HPt" evidence="8">
    <location>
        <begin position="8"/>
        <end position="111"/>
    </location>
</feature>
<dbReference type="RefSeq" id="WP_309483267.1">
    <property type="nucleotide sequence ID" value="NZ_CP133720.1"/>
</dbReference>
<evidence type="ECO:0000256" key="3">
    <source>
        <dbReference type="ARBA" id="ARBA00034247"/>
    </source>
</evidence>
<dbReference type="CDD" id="cd01949">
    <property type="entry name" value="GGDEF"/>
    <property type="match status" value="1"/>
</dbReference>
<feature type="domain" description="GGDEF" evidence="7">
    <location>
        <begin position="416"/>
        <end position="547"/>
    </location>
</feature>
<accession>A0ABY9RM69</accession>
<dbReference type="InterPro" id="IPR000160">
    <property type="entry name" value="GGDEF_dom"/>
</dbReference>
<protein>
    <recommendedName>
        <fullName evidence="1">diguanylate cyclase</fullName>
        <ecNumber evidence="1">2.7.7.65</ecNumber>
    </recommendedName>
</protein>
<dbReference type="Gene3D" id="3.30.70.270">
    <property type="match status" value="1"/>
</dbReference>
<dbReference type="GO" id="GO:0052621">
    <property type="term" value="F:diguanylate cyclase activity"/>
    <property type="evidence" value="ECO:0007669"/>
    <property type="project" value="UniProtKB-EC"/>
</dbReference>
<dbReference type="PROSITE" id="PS50887">
    <property type="entry name" value="GGDEF"/>
    <property type="match status" value="1"/>
</dbReference>
<dbReference type="InterPro" id="IPR036641">
    <property type="entry name" value="HPT_dom_sf"/>
</dbReference>
<evidence type="ECO:0000259" key="6">
    <source>
        <dbReference type="PROSITE" id="PS50110"/>
    </source>
</evidence>
<proteinExistence type="predicted"/>
<gene>
    <name evidence="9" type="ORF">RF679_05780</name>
</gene>
<dbReference type="EC" id="2.7.7.65" evidence="1"/>
<dbReference type="InterPro" id="IPR043128">
    <property type="entry name" value="Rev_trsase/Diguanyl_cyclase"/>
</dbReference>
<dbReference type="CDD" id="cd00088">
    <property type="entry name" value="HPT"/>
    <property type="match status" value="1"/>
</dbReference>